<accession>A0ABS7Z8C5</accession>
<protein>
    <submittedName>
        <fullName evidence="1">DUF4843 domain-containing protein</fullName>
    </submittedName>
</protein>
<comment type="caution">
    <text evidence="1">The sequence shown here is derived from an EMBL/GenBank/DDBJ whole genome shotgun (WGS) entry which is preliminary data.</text>
</comment>
<dbReference type="InterPro" id="IPR032299">
    <property type="entry name" value="DUF4843"/>
</dbReference>
<proteinExistence type="predicted"/>
<organism evidence="1 2">
    <name type="scientific">Sphingobacterium bovistauri</name>
    <dbReference type="NCBI Taxonomy" id="2781959"/>
    <lineage>
        <taxon>Bacteria</taxon>
        <taxon>Pseudomonadati</taxon>
        <taxon>Bacteroidota</taxon>
        <taxon>Sphingobacteriia</taxon>
        <taxon>Sphingobacteriales</taxon>
        <taxon>Sphingobacteriaceae</taxon>
        <taxon>Sphingobacterium</taxon>
    </lineage>
</organism>
<name>A0ABS7Z8C5_9SPHI</name>
<evidence type="ECO:0000313" key="2">
    <source>
        <dbReference type="Proteomes" id="UP001165302"/>
    </source>
</evidence>
<keyword evidence="2" id="KW-1185">Reference proteome</keyword>
<dbReference type="EMBL" id="JADEYP010000029">
    <property type="protein sequence ID" value="MCA5006243.1"/>
    <property type="molecule type" value="Genomic_DNA"/>
</dbReference>
<reference evidence="1" key="1">
    <citation type="submission" date="2020-10" db="EMBL/GenBank/DDBJ databases">
        <authorList>
            <person name="Lu T."/>
            <person name="Wang Q."/>
            <person name="Han X."/>
        </authorList>
    </citation>
    <scope>NUCLEOTIDE SEQUENCE</scope>
    <source>
        <strain evidence="1">WQ 366</strain>
    </source>
</reference>
<evidence type="ECO:0000313" key="1">
    <source>
        <dbReference type="EMBL" id="MCA5006243.1"/>
    </source>
</evidence>
<dbReference type="Proteomes" id="UP001165302">
    <property type="component" value="Unassembled WGS sequence"/>
</dbReference>
<dbReference type="Pfam" id="PF16132">
    <property type="entry name" value="DUF4843"/>
    <property type="match status" value="1"/>
</dbReference>
<sequence length="230" mass="26127">MRKYIIILFAAAMGLMQIGCKKDKMLSYDFGSGIAIYKKAIAAGQDSMTVSFAVKNEDVLSDTIELPIRIVGHKVNFEREVSIGVVEDETTAISSHYELLPTTIPADSYEGTLRVKVNKTESLNTKEARIKLTLKDSEYFKVGPKEQSSYLIKLNNYLTRPASWNDIRFGEYSQEKYKLIIRETGYSDFTSLHPEVLIFIVAKCRNYLTLYLQTHGEEMKAENGLPVRFP</sequence>
<gene>
    <name evidence="1" type="ORF">IPZ78_13900</name>
</gene>
<dbReference type="RefSeq" id="WP_225554606.1">
    <property type="nucleotide sequence ID" value="NZ_JADEYP010000029.1"/>
</dbReference>